<dbReference type="PATRIC" id="fig|1068978.7.peg.3424"/>
<evidence type="ECO:0000256" key="4">
    <source>
        <dbReference type="ARBA" id="ARBA00023163"/>
    </source>
</evidence>
<dbReference type="Gene3D" id="1.10.1740.10">
    <property type="match status" value="1"/>
</dbReference>
<dbReference type="KEGG" id="amq:AMETH_3206"/>
<dbReference type="GO" id="GO:0003677">
    <property type="term" value="F:DNA binding"/>
    <property type="evidence" value="ECO:0007669"/>
    <property type="project" value="InterPro"/>
</dbReference>
<organism evidence="7 8">
    <name type="scientific">Amycolatopsis methanolica 239</name>
    <dbReference type="NCBI Taxonomy" id="1068978"/>
    <lineage>
        <taxon>Bacteria</taxon>
        <taxon>Bacillati</taxon>
        <taxon>Actinomycetota</taxon>
        <taxon>Actinomycetes</taxon>
        <taxon>Pseudonocardiales</taxon>
        <taxon>Pseudonocardiaceae</taxon>
        <taxon>Amycolatopsis</taxon>
        <taxon>Amycolatopsis methanolica group</taxon>
    </lineage>
</organism>
<evidence type="ECO:0000256" key="3">
    <source>
        <dbReference type="ARBA" id="ARBA00023082"/>
    </source>
</evidence>
<keyword evidence="4" id="KW-0804">Transcription</keyword>
<proteinExistence type="inferred from homology"/>
<dbReference type="RefSeq" id="WP_017982126.1">
    <property type="nucleotide sequence ID" value="NZ_AQUL01000001.1"/>
</dbReference>
<keyword evidence="2" id="KW-0805">Transcription regulation</keyword>
<evidence type="ECO:0000313" key="8">
    <source>
        <dbReference type="Proteomes" id="UP000062973"/>
    </source>
</evidence>
<sequence>MPGDDGSWDLVRAVQAGDVATFDRIYQRYQPALLGYFRGRQFDPATAEDLTSETFVRALQAIHQVSDRGRDLAAWLLTIARNLALDHRRSGRVRREMPTSELPEWGAAPVDGPEKRVLAAIELDEAARRIALLTVEQRQCLLLRRVHGLSVTETAAAMRRSETAVRALHHRAGRQLSALATS</sequence>
<dbReference type="EMBL" id="CP009110">
    <property type="protein sequence ID" value="AIJ23298.1"/>
    <property type="molecule type" value="Genomic_DNA"/>
</dbReference>
<dbReference type="AlphaFoldDB" id="A0A076MQY5"/>
<evidence type="ECO:0000259" key="5">
    <source>
        <dbReference type="Pfam" id="PF04542"/>
    </source>
</evidence>
<dbReference type="HOGENOM" id="CLU_047691_10_0_11"/>
<protein>
    <submittedName>
        <fullName evidence="7">ECF subfamily RNA polymerase sigma-24 subunit</fullName>
    </submittedName>
</protein>
<dbReference type="InterPro" id="IPR014284">
    <property type="entry name" value="RNA_pol_sigma-70_dom"/>
</dbReference>
<dbReference type="SUPFAM" id="SSF88659">
    <property type="entry name" value="Sigma3 and sigma4 domains of RNA polymerase sigma factors"/>
    <property type="match status" value="1"/>
</dbReference>
<evidence type="ECO:0000313" key="7">
    <source>
        <dbReference type="EMBL" id="AIJ23298.1"/>
    </source>
</evidence>
<dbReference type="InterPro" id="IPR013325">
    <property type="entry name" value="RNA_pol_sigma_r2"/>
</dbReference>
<dbReference type="GO" id="GO:0016987">
    <property type="term" value="F:sigma factor activity"/>
    <property type="evidence" value="ECO:0007669"/>
    <property type="project" value="UniProtKB-KW"/>
</dbReference>
<dbReference type="PANTHER" id="PTHR43133:SF57">
    <property type="entry name" value="RNA POLYMERASE SIGMA-70 FACTOR"/>
    <property type="match status" value="1"/>
</dbReference>
<feature type="domain" description="RNA polymerase sigma-70 region 2" evidence="5">
    <location>
        <begin position="25"/>
        <end position="91"/>
    </location>
</feature>
<dbReference type="InterPro" id="IPR036388">
    <property type="entry name" value="WH-like_DNA-bd_sf"/>
</dbReference>
<accession>A0A076MQY5</accession>
<dbReference type="PANTHER" id="PTHR43133">
    <property type="entry name" value="RNA POLYMERASE ECF-TYPE SIGMA FACTO"/>
    <property type="match status" value="1"/>
</dbReference>
<dbReference type="InterPro" id="IPR039425">
    <property type="entry name" value="RNA_pol_sigma-70-like"/>
</dbReference>
<dbReference type="GO" id="GO:0006352">
    <property type="term" value="P:DNA-templated transcription initiation"/>
    <property type="evidence" value="ECO:0007669"/>
    <property type="project" value="InterPro"/>
</dbReference>
<evidence type="ECO:0000256" key="1">
    <source>
        <dbReference type="ARBA" id="ARBA00010641"/>
    </source>
</evidence>
<dbReference type="SUPFAM" id="SSF88946">
    <property type="entry name" value="Sigma2 domain of RNA polymerase sigma factors"/>
    <property type="match status" value="1"/>
</dbReference>
<dbReference type="Gene3D" id="1.10.10.10">
    <property type="entry name" value="Winged helix-like DNA-binding domain superfamily/Winged helix DNA-binding domain"/>
    <property type="match status" value="1"/>
</dbReference>
<comment type="similarity">
    <text evidence="1">Belongs to the sigma-70 factor family. ECF subfamily.</text>
</comment>
<keyword evidence="8" id="KW-1185">Reference proteome</keyword>
<dbReference type="Proteomes" id="UP000062973">
    <property type="component" value="Chromosome"/>
</dbReference>
<gene>
    <name evidence="7" type="primary">rpoE</name>
    <name evidence="7" type="ORF">AMETH_3206</name>
</gene>
<dbReference type="NCBIfam" id="TIGR02937">
    <property type="entry name" value="sigma70-ECF"/>
    <property type="match status" value="1"/>
</dbReference>
<feature type="domain" description="RNA polymerase sigma factor 70 region 4 type 2" evidence="6">
    <location>
        <begin position="125"/>
        <end position="172"/>
    </location>
</feature>
<reference evidence="7 8" key="1">
    <citation type="submission" date="2014-07" db="EMBL/GenBank/DDBJ databases">
        <title>Whole Genome Sequence of the Amycolatopsis methanolica 239.</title>
        <authorList>
            <person name="Tang B."/>
        </authorList>
    </citation>
    <scope>NUCLEOTIDE SEQUENCE [LARGE SCALE GENOMIC DNA]</scope>
    <source>
        <strain evidence="7 8">239</strain>
    </source>
</reference>
<dbReference type="InterPro" id="IPR013324">
    <property type="entry name" value="RNA_pol_sigma_r3/r4-like"/>
</dbReference>
<evidence type="ECO:0000259" key="6">
    <source>
        <dbReference type="Pfam" id="PF08281"/>
    </source>
</evidence>
<dbReference type="STRING" id="1068978.AMETH_3206"/>
<dbReference type="InterPro" id="IPR013249">
    <property type="entry name" value="RNA_pol_sigma70_r4_t2"/>
</dbReference>
<dbReference type="InterPro" id="IPR007627">
    <property type="entry name" value="RNA_pol_sigma70_r2"/>
</dbReference>
<keyword evidence="3" id="KW-0731">Sigma factor</keyword>
<name>A0A076MQY5_AMYME</name>
<dbReference type="eggNOG" id="COG1595">
    <property type="taxonomic scope" value="Bacteria"/>
</dbReference>
<dbReference type="Pfam" id="PF08281">
    <property type="entry name" value="Sigma70_r4_2"/>
    <property type="match status" value="1"/>
</dbReference>
<dbReference type="Pfam" id="PF04542">
    <property type="entry name" value="Sigma70_r2"/>
    <property type="match status" value="1"/>
</dbReference>
<dbReference type="OrthoDB" id="261230at2"/>
<evidence type="ECO:0000256" key="2">
    <source>
        <dbReference type="ARBA" id="ARBA00023015"/>
    </source>
</evidence>